<keyword evidence="3" id="KW-1185">Reference proteome</keyword>
<accession>A0A094YRW4</accession>
<organism evidence="2 3">
    <name type="scientific">Acetobacter tropicalis</name>
    <dbReference type="NCBI Taxonomy" id="104102"/>
    <lineage>
        <taxon>Bacteria</taxon>
        <taxon>Pseudomonadati</taxon>
        <taxon>Pseudomonadota</taxon>
        <taxon>Alphaproteobacteria</taxon>
        <taxon>Acetobacterales</taxon>
        <taxon>Acetobacteraceae</taxon>
        <taxon>Acetobacter</taxon>
    </lineage>
</organism>
<dbReference type="RefSeq" id="WP_035378692.1">
    <property type="nucleotide sequence ID" value="NZ_CP022699.1"/>
</dbReference>
<gene>
    <name evidence="2" type="ORF">AtDm6_1024</name>
    <name evidence="1" type="ORF">CIW82_14220</name>
</gene>
<dbReference type="EMBL" id="CP022699">
    <property type="protein sequence ID" value="ATJ91675.1"/>
    <property type="molecule type" value="Genomic_DNA"/>
</dbReference>
<proteinExistence type="predicted"/>
<sequence length="136" mass="14786">MADYFTHFSCLLDVRTHENALKALELYRNETEDEDGFCLSDGFSLLLSREGSSELWIHDESGGDPECVIAFVLKCAEAFSLSGLWGMEYANTCSRPRLDAFGGGAHLIDLGAGKSVGWTSTNEWLAGALEGDDPDA</sequence>
<name>A0A094YRW4_9PROT</name>
<dbReference type="STRING" id="104102.AtDm6_1024"/>
<dbReference type="KEGG" id="ato:CIW82_14220"/>
<reference evidence="1 4" key="2">
    <citation type="submission" date="2017-08" db="EMBL/GenBank/DDBJ databases">
        <title>Complete Genome Sequence of Acetobacter tropicalis Oregon-R-modENCODE STRAIN BDGP1, an acetic acid bacterium isolated from Drosophila melanogaster gut.</title>
        <authorList>
            <person name="Wan K.H."/>
            <person name="Yu C."/>
            <person name="Park S."/>
            <person name="Hammonds A.S."/>
            <person name="Booth B.W."/>
            <person name="Celniker S.E."/>
        </authorList>
    </citation>
    <scope>NUCLEOTIDE SEQUENCE [LARGE SCALE GENOMIC DNA]</scope>
    <source>
        <strain evidence="1 4">BDGP1</strain>
    </source>
</reference>
<evidence type="ECO:0000313" key="1">
    <source>
        <dbReference type="EMBL" id="ATJ91675.1"/>
    </source>
</evidence>
<evidence type="ECO:0000313" key="3">
    <source>
        <dbReference type="Proteomes" id="UP000029448"/>
    </source>
</evidence>
<dbReference type="Proteomes" id="UP000220394">
    <property type="component" value="Chromosome"/>
</dbReference>
<reference evidence="2 3" key="1">
    <citation type="submission" date="2014-06" db="EMBL/GenBank/DDBJ databases">
        <title>Functional and comparative genomic analyses of the Drosophila gut microbiota identify candidate symbiosis factors.</title>
        <authorList>
            <person name="Newell P.D."/>
            <person name="Chaston J.M."/>
            <person name="Douglas A.E."/>
        </authorList>
    </citation>
    <scope>NUCLEOTIDE SEQUENCE [LARGE SCALE GENOMIC DNA]</scope>
    <source>
        <strain evidence="2 3">DmCS_006</strain>
    </source>
</reference>
<evidence type="ECO:0000313" key="4">
    <source>
        <dbReference type="Proteomes" id="UP000220394"/>
    </source>
</evidence>
<dbReference type="GeneID" id="89478704"/>
<protein>
    <submittedName>
        <fullName evidence="2">Uncharacterized protein</fullName>
    </submittedName>
</protein>
<dbReference type="AlphaFoldDB" id="A0A094YRW4"/>
<dbReference type="Proteomes" id="UP000029448">
    <property type="component" value="Unassembled WGS sequence"/>
</dbReference>
<dbReference type="EMBL" id="JOKM01000029">
    <property type="protein sequence ID" value="KGB24775.1"/>
    <property type="molecule type" value="Genomic_DNA"/>
</dbReference>
<dbReference type="PATRIC" id="fig|104102.7.peg.1019"/>
<evidence type="ECO:0000313" key="2">
    <source>
        <dbReference type="EMBL" id="KGB24775.1"/>
    </source>
</evidence>